<name>A0A916S258_9HYPH</name>
<organism evidence="1 2">
    <name type="scientific">Brucella endophytica</name>
    <dbReference type="NCBI Taxonomy" id="1963359"/>
    <lineage>
        <taxon>Bacteria</taxon>
        <taxon>Pseudomonadati</taxon>
        <taxon>Pseudomonadota</taxon>
        <taxon>Alphaproteobacteria</taxon>
        <taxon>Hyphomicrobiales</taxon>
        <taxon>Brucellaceae</taxon>
        <taxon>Brucella/Ochrobactrum group</taxon>
        <taxon>Brucella</taxon>
    </lineage>
</organism>
<dbReference type="Proteomes" id="UP000646478">
    <property type="component" value="Unassembled WGS sequence"/>
</dbReference>
<comment type="caution">
    <text evidence="1">The sequence shown here is derived from an EMBL/GenBank/DDBJ whole genome shotgun (WGS) entry which is preliminary data.</text>
</comment>
<reference evidence="1" key="2">
    <citation type="submission" date="2020-09" db="EMBL/GenBank/DDBJ databases">
        <authorList>
            <person name="Sun Q."/>
            <person name="Zhou Y."/>
        </authorList>
    </citation>
    <scope>NUCLEOTIDE SEQUENCE</scope>
    <source>
        <strain evidence="1">CGMCC 1.15082</strain>
    </source>
</reference>
<dbReference type="EMBL" id="BMHH01000001">
    <property type="protein sequence ID" value="GGA80127.1"/>
    <property type="molecule type" value="Genomic_DNA"/>
</dbReference>
<proteinExistence type="predicted"/>
<protein>
    <submittedName>
        <fullName evidence="1">Uncharacterized protein</fullName>
    </submittedName>
</protein>
<accession>A0A916S258</accession>
<dbReference type="RefSeq" id="WP_188820974.1">
    <property type="nucleotide sequence ID" value="NZ_BMHH01000001.1"/>
</dbReference>
<evidence type="ECO:0000313" key="1">
    <source>
        <dbReference type="EMBL" id="GGA80127.1"/>
    </source>
</evidence>
<keyword evidence="2" id="KW-1185">Reference proteome</keyword>
<evidence type="ECO:0000313" key="2">
    <source>
        <dbReference type="Proteomes" id="UP000646478"/>
    </source>
</evidence>
<reference evidence="1" key="1">
    <citation type="journal article" date="2014" name="Int. J. Syst. Evol. Microbiol.">
        <title>Complete genome sequence of Corynebacterium casei LMG S-19264T (=DSM 44701T), isolated from a smear-ripened cheese.</title>
        <authorList>
            <consortium name="US DOE Joint Genome Institute (JGI-PGF)"/>
            <person name="Walter F."/>
            <person name="Albersmeier A."/>
            <person name="Kalinowski J."/>
            <person name="Ruckert C."/>
        </authorList>
    </citation>
    <scope>NUCLEOTIDE SEQUENCE</scope>
    <source>
        <strain evidence="1">CGMCC 1.15082</strain>
    </source>
</reference>
<dbReference type="AlphaFoldDB" id="A0A916S258"/>
<gene>
    <name evidence="1" type="ORF">GCM10011491_04280</name>
</gene>
<sequence length="79" mass="8862">MPTAELAAQTIARRRAASQCTPEEIFIAWLLWLPKEADMAEAAAEEIRKLDRYQGALAGPRRLREMFVALVATLEIALH</sequence>